<name>A0A176VTZ9_MARPO</name>
<accession>A0A176VTZ9</accession>
<reference evidence="1" key="1">
    <citation type="submission" date="2016-03" db="EMBL/GenBank/DDBJ databases">
        <title>Mechanisms controlling the formation of the plant cell surface in tip-growing cells are functionally conserved among land plants.</title>
        <authorList>
            <person name="Honkanen S."/>
            <person name="Jones V.A."/>
            <person name="Morieri G."/>
            <person name="Champion C."/>
            <person name="Hetherington A.J."/>
            <person name="Kelly S."/>
            <person name="Saint-Marcoux D."/>
            <person name="Proust H."/>
            <person name="Prescott H."/>
            <person name="Dolan L."/>
        </authorList>
    </citation>
    <scope>NUCLEOTIDE SEQUENCE [LARGE SCALE GENOMIC DNA]</scope>
    <source>
        <tissue evidence="1">Whole gametophyte</tissue>
    </source>
</reference>
<gene>
    <name evidence="1" type="ORF">AXG93_1528s1180</name>
</gene>
<organism evidence="1 2">
    <name type="scientific">Marchantia polymorpha subsp. ruderalis</name>
    <dbReference type="NCBI Taxonomy" id="1480154"/>
    <lineage>
        <taxon>Eukaryota</taxon>
        <taxon>Viridiplantae</taxon>
        <taxon>Streptophyta</taxon>
        <taxon>Embryophyta</taxon>
        <taxon>Marchantiophyta</taxon>
        <taxon>Marchantiopsida</taxon>
        <taxon>Marchantiidae</taxon>
        <taxon>Marchantiales</taxon>
        <taxon>Marchantiaceae</taxon>
        <taxon>Marchantia</taxon>
    </lineage>
</organism>
<protein>
    <submittedName>
        <fullName evidence="1">Uncharacterized protein</fullName>
    </submittedName>
</protein>
<dbReference type="EMBL" id="LVLJ01002667">
    <property type="protein sequence ID" value="OAE24268.1"/>
    <property type="molecule type" value="Genomic_DNA"/>
</dbReference>
<evidence type="ECO:0000313" key="1">
    <source>
        <dbReference type="EMBL" id="OAE24268.1"/>
    </source>
</evidence>
<proteinExistence type="predicted"/>
<sequence>MDFNWPAEKGLLKDYIESRRKKPKLGQSNLFGCFGYSSVNKVKPPERVPEPKIVSMMSYVEQAKQWQDSLRTNPDWRDQIEPEQRRLRVSKIFRKWRNANEKTEPKKKIDLEAMKEEISTLEENFWNESKSVEEYDKKIQWAKDPSRQSVKFPGMTPEMEHAKRKYLALQKLEEDASFLPDDDVVHDDDDPF</sequence>
<keyword evidence="2" id="KW-1185">Reference proteome</keyword>
<dbReference type="AlphaFoldDB" id="A0A176VTZ9"/>
<dbReference type="Proteomes" id="UP000077202">
    <property type="component" value="Unassembled WGS sequence"/>
</dbReference>
<evidence type="ECO:0000313" key="2">
    <source>
        <dbReference type="Proteomes" id="UP000077202"/>
    </source>
</evidence>
<comment type="caution">
    <text evidence="1">The sequence shown here is derived from an EMBL/GenBank/DDBJ whole genome shotgun (WGS) entry which is preliminary data.</text>
</comment>